<dbReference type="PROSITE" id="PS00676">
    <property type="entry name" value="SIGMA54_INTERACT_2"/>
    <property type="match status" value="1"/>
</dbReference>
<reference evidence="8" key="1">
    <citation type="submission" date="2021-04" db="EMBL/GenBank/DDBJ databases">
        <title>Oceanospirillales bacteria with DddD are important DMSP degraders in coastal seawater.</title>
        <authorList>
            <person name="Liu J."/>
        </authorList>
    </citation>
    <scope>NUCLEOTIDE SEQUENCE</scope>
    <source>
        <strain evidence="8">D13-4</strain>
    </source>
</reference>
<dbReference type="InterPro" id="IPR025662">
    <property type="entry name" value="Sigma_54_int_dom_ATP-bd_1"/>
</dbReference>
<evidence type="ECO:0000256" key="1">
    <source>
        <dbReference type="ARBA" id="ARBA00022741"/>
    </source>
</evidence>
<keyword evidence="1" id="KW-0547">Nucleotide-binding</keyword>
<dbReference type="PROSITE" id="PS00675">
    <property type="entry name" value="SIGMA54_INTERACT_1"/>
    <property type="match status" value="1"/>
</dbReference>
<dbReference type="CDD" id="cd00009">
    <property type="entry name" value="AAA"/>
    <property type="match status" value="1"/>
</dbReference>
<feature type="domain" description="Sigma-54 factor interaction" evidence="7">
    <location>
        <begin position="341"/>
        <end position="570"/>
    </location>
</feature>
<evidence type="ECO:0000256" key="6">
    <source>
        <dbReference type="SAM" id="MobiDB-lite"/>
    </source>
</evidence>
<organism evidence="8 9">
    <name type="scientific">Pseudomonas benzenivorans</name>
    <dbReference type="NCBI Taxonomy" id="556533"/>
    <lineage>
        <taxon>Bacteria</taxon>
        <taxon>Pseudomonadati</taxon>
        <taxon>Pseudomonadota</taxon>
        <taxon>Gammaproteobacteria</taxon>
        <taxon>Pseudomonadales</taxon>
        <taxon>Pseudomonadaceae</taxon>
        <taxon>Pseudomonas</taxon>
    </lineage>
</organism>
<dbReference type="InterPro" id="IPR025944">
    <property type="entry name" value="Sigma_54_int_dom_CS"/>
</dbReference>
<gene>
    <name evidence="8" type="ORF">KDW96_12350</name>
</gene>
<evidence type="ECO:0000256" key="3">
    <source>
        <dbReference type="ARBA" id="ARBA00023015"/>
    </source>
</evidence>
<dbReference type="Gene3D" id="3.30.450.40">
    <property type="match status" value="1"/>
</dbReference>
<dbReference type="PANTHER" id="PTHR32071:SF77">
    <property type="entry name" value="TRANSCRIPTIONAL REGULATORY PROTEIN"/>
    <property type="match status" value="1"/>
</dbReference>
<evidence type="ECO:0000259" key="7">
    <source>
        <dbReference type="PROSITE" id="PS50045"/>
    </source>
</evidence>
<dbReference type="PRINTS" id="PR01590">
    <property type="entry name" value="HTHFIS"/>
</dbReference>
<dbReference type="Pfam" id="PF01590">
    <property type="entry name" value="GAF"/>
    <property type="match status" value="1"/>
</dbReference>
<keyword evidence="9" id="KW-1185">Reference proteome</keyword>
<dbReference type="InterPro" id="IPR003018">
    <property type="entry name" value="GAF"/>
</dbReference>
<evidence type="ECO:0000313" key="8">
    <source>
        <dbReference type="EMBL" id="UTW05983.1"/>
    </source>
</evidence>
<accession>A0ABY5H145</accession>
<protein>
    <submittedName>
        <fullName evidence="8">Sigma-54-dependent Fis family transcriptional regulator</fullName>
    </submittedName>
</protein>
<dbReference type="InterPro" id="IPR003593">
    <property type="entry name" value="AAA+_ATPase"/>
</dbReference>
<dbReference type="PROSITE" id="PS50045">
    <property type="entry name" value="SIGMA54_INTERACT_4"/>
    <property type="match status" value="1"/>
</dbReference>
<dbReference type="InterPro" id="IPR002078">
    <property type="entry name" value="Sigma_54_int"/>
</dbReference>
<feature type="region of interest" description="Disordered" evidence="6">
    <location>
        <begin position="318"/>
        <end position="337"/>
    </location>
</feature>
<dbReference type="InterPro" id="IPR027417">
    <property type="entry name" value="P-loop_NTPase"/>
</dbReference>
<dbReference type="InterPro" id="IPR029016">
    <property type="entry name" value="GAF-like_dom_sf"/>
</dbReference>
<dbReference type="SMART" id="SM00382">
    <property type="entry name" value="AAA"/>
    <property type="match status" value="1"/>
</dbReference>
<evidence type="ECO:0000256" key="2">
    <source>
        <dbReference type="ARBA" id="ARBA00022840"/>
    </source>
</evidence>
<dbReference type="InterPro" id="IPR009057">
    <property type="entry name" value="Homeodomain-like_sf"/>
</dbReference>
<dbReference type="PROSITE" id="PS00688">
    <property type="entry name" value="SIGMA54_INTERACT_3"/>
    <property type="match status" value="1"/>
</dbReference>
<evidence type="ECO:0000256" key="5">
    <source>
        <dbReference type="ARBA" id="ARBA00023163"/>
    </source>
</evidence>
<evidence type="ECO:0000313" key="9">
    <source>
        <dbReference type="Proteomes" id="UP001059672"/>
    </source>
</evidence>
<dbReference type="InterPro" id="IPR058031">
    <property type="entry name" value="AAA_lid_NorR"/>
</dbReference>
<keyword evidence="3" id="KW-0805">Transcription regulation</keyword>
<sequence>MTTSLSQRQHVESIFRALANPAQAGEEEIIERSWRRCIDRYGLDPSRPTPARYVPAPTLRERLDQADALLQVARSGVEQLYRQVSSLGYVVLLTDARGIAVQFLGDEANRHEHQRSGLFLGADWSEAHAGTCAVGTCIQERTALTCHHSDHFSAHHIGLTCTAAPIFDPHGELLAVLDISAYRSPESKSSQTFALQLVKFTAKMIEDAYFLQQYSGYHLVGLDRSREFVQIYRRYLIAIEEDGRLVAANTAGRKLLAHHELPLPGPGETRPFKAWNIRDLLNAEVDEVLAIPQNTDDRVQAFHTRRHHELHFATLIEPQRRRAPSAGASQQESSLAPLEALADDDPAMRDTLNRAARLRNEPINILVIGETGTGKERMARALHDSSRRRDKPFVAINCAAMPESLIESELFGYEPGSFTGARSKGMKGLIAQADGGTLFLDEIGDMPLQLQTRLLRVLAEQEVLPIGASRPIKVDLRVVAATHRDLRILIEAGGFREDLFYRLNGASLRLPPLRERADQSYLIRRLLQELQAERGGQRVRLRGDAMSALLAYPWPGNIRELQNALRYALATCEGDEVVVSDLPAECTSGRLAHPAARIPAGTPDAAGIAPGPGRGEDPLQEALSRLHWNISAVARELGLSRPTIYRHMKRLGIVPPNLQDAS</sequence>
<dbReference type="Gene3D" id="1.10.10.60">
    <property type="entry name" value="Homeodomain-like"/>
    <property type="match status" value="1"/>
</dbReference>
<dbReference type="Gene3D" id="1.10.8.60">
    <property type="match status" value="1"/>
</dbReference>
<name>A0ABY5H145_9PSED</name>
<dbReference type="SUPFAM" id="SSF52540">
    <property type="entry name" value="P-loop containing nucleoside triphosphate hydrolases"/>
    <property type="match status" value="1"/>
</dbReference>
<dbReference type="SUPFAM" id="SSF46689">
    <property type="entry name" value="Homeodomain-like"/>
    <property type="match status" value="1"/>
</dbReference>
<evidence type="ECO:0000256" key="4">
    <source>
        <dbReference type="ARBA" id="ARBA00023125"/>
    </source>
</evidence>
<dbReference type="InterPro" id="IPR025943">
    <property type="entry name" value="Sigma_54_int_dom_ATP-bd_2"/>
</dbReference>
<dbReference type="Pfam" id="PF02954">
    <property type="entry name" value="HTH_8"/>
    <property type="match status" value="1"/>
</dbReference>
<dbReference type="Proteomes" id="UP001059672">
    <property type="component" value="Chromosome"/>
</dbReference>
<keyword evidence="2" id="KW-0067">ATP-binding</keyword>
<keyword evidence="5" id="KW-0804">Transcription</keyword>
<dbReference type="Pfam" id="PF25601">
    <property type="entry name" value="AAA_lid_14"/>
    <property type="match status" value="1"/>
</dbReference>
<dbReference type="Gene3D" id="3.40.50.300">
    <property type="entry name" value="P-loop containing nucleotide triphosphate hydrolases"/>
    <property type="match status" value="1"/>
</dbReference>
<dbReference type="Pfam" id="PF00158">
    <property type="entry name" value="Sigma54_activat"/>
    <property type="match status" value="1"/>
</dbReference>
<dbReference type="RefSeq" id="WP_255836560.1">
    <property type="nucleotide sequence ID" value="NZ_CP073346.1"/>
</dbReference>
<keyword evidence="4" id="KW-0238">DNA-binding</keyword>
<dbReference type="SUPFAM" id="SSF55781">
    <property type="entry name" value="GAF domain-like"/>
    <property type="match status" value="1"/>
</dbReference>
<proteinExistence type="predicted"/>
<dbReference type="InterPro" id="IPR002197">
    <property type="entry name" value="HTH_Fis"/>
</dbReference>
<dbReference type="PANTHER" id="PTHR32071">
    <property type="entry name" value="TRANSCRIPTIONAL REGULATORY PROTEIN"/>
    <property type="match status" value="1"/>
</dbReference>
<dbReference type="EMBL" id="CP073346">
    <property type="protein sequence ID" value="UTW05983.1"/>
    <property type="molecule type" value="Genomic_DNA"/>
</dbReference>